<reference evidence="1 2" key="1">
    <citation type="journal article" date="2017" name="Curr. Biol.">
        <title>The Evolution of Venom by Co-option of Single-Copy Genes.</title>
        <authorList>
            <person name="Martinson E.O."/>
            <person name="Mrinalini"/>
            <person name="Kelkar Y.D."/>
            <person name="Chang C.H."/>
            <person name="Werren J.H."/>
        </authorList>
    </citation>
    <scope>NUCLEOTIDE SEQUENCE [LARGE SCALE GENOMIC DNA]</scope>
    <source>
        <strain evidence="1 2">Alberta</strain>
        <tissue evidence="1">Whole body</tissue>
    </source>
</reference>
<protein>
    <submittedName>
        <fullName evidence="1">Uncharacterized protein</fullName>
    </submittedName>
</protein>
<dbReference type="Proteomes" id="UP000215335">
    <property type="component" value="Unassembled WGS sequence"/>
</dbReference>
<sequence length="75" mass="8680">MLNKLTKDYNVFASDTKETEIFPIFAQHIGRIASKYRTVTALFFSGYHGDKGGHHVSWAWNANPRRPQGHQTRYI</sequence>
<evidence type="ECO:0000313" key="1">
    <source>
        <dbReference type="EMBL" id="OXU22284.1"/>
    </source>
</evidence>
<organism evidence="1 2">
    <name type="scientific">Trichomalopsis sarcophagae</name>
    <dbReference type="NCBI Taxonomy" id="543379"/>
    <lineage>
        <taxon>Eukaryota</taxon>
        <taxon>Metazoa</taxon>
        <taxon>Ecdysozoa</taxon>
        <taxon>Arthropoda</taxon>
        <taxon>Hexapoda</taxon>
        <taxon>Insecta</taxon>
        <taxon>Pterygota</taxon>
        <taxon>Neoptera</taxon>
        <taxon>Endopterygota</taxon>
        <taxon>Hymenoptera</taxon>
        <taxon>Apocrita</taxon>
        <taxon>Proctotrupomorpha</taxon>
        <taxon>Chalcidoidea</taxon>
        <taxon>Pteromalidae</taxon>
        <taxon>Pteromalinae</taxon>
        <taxon>Trichomalopsis</taxon>
    </lineage>
</organism>
<accession>A0A232EVA5</accession>
<dbReference type="AlphaFoldDB" id="A0A232EVA5"/>
<keyword evidence="2" id="KW-1185">Reference proteome</keyword>
<comment type="caution">
    <text evidence="1">The sequence shown here is derived from an EMBL/GenBank/DDBJ whole genome shotgun (WGS) entry which is preliminary data.</text>
</comment>
<dbReference type="EMBL" id="NNAY01002022">
    <property type="protein sequence ID" value="OXU22284.1"/>
    <property type="molecule type" value="Genomic_DNA"/>
</dbReference>
<evidence type="ECO:0000313" key="2">
    <source>
        <dbReference type="Proteomes" id="UP000215335"/>
    </source>
</evidence>
<name>A0A232EVA5_9HYME</name>
<gene>
    <name evidence="1" type="ORF">TSAR_006022</name>
</gene>
<proteinExistence type="predicted"/>